<comment type="caution">
    <text evidence="1">The sequence shown here is derived from an EMBL/GenBank/DDBJ whole genome shotgun (WGS) entry which is preliminary data.</text>
</comment>
<evidence type="ECO:0000313" key="1">
    <source>
        <dbReference type="EMBL" id="KKL88857.1"/>
    </source>
</evidence>
<protein>
    <submittedName>
        <fullName evidence="1">Uncharacterized protein</fullName>
    </submittedName>
</protein>
<dbReference type="EMBL" id="LAZR01020445">
    <property type="protein sequence ID" value="KKL88857.1"/>
    <property type="molecule type" value="Genomic_DNA"/>
</dbReference>
<name>A0A0F9INR0_9ZZZZ</name>
<gene>
    <name evidence="1" type="ORF">LCGC14_1920520</name>
</gene>
<accession>A0A0F9INR0</accession>
<organism evidence="1">
    <name type="scientific">marine sediment metagenome</name>
    <dbReference type="NCBI Taxonomy" id="412755"/>
    <lineage>
        <taxon>unclassified sequences</taxon>
        <taxon>metagenomes</taxon>
        <taxon>ecological metagenomes</taxon>
    </lineage>
</organism>
<dbReference type="AlphaFoldDB" id="A0A0F9INR0"/>
<reference evidence="1" key="1">
    <citation type="journal article" date="2015" name="Nature">
        <title>Complex archaea that bridge the gap between prokaryotes and eukaryotes.</title>
        <authorList>
            <person name="Spang A."/>
            <person name="Saw J.H."/>
            <person name="Jorgensen S.L."/>
            <person name="Zaremba-Niedzwiedzka K."/>
            <person name="Martijn J."/>
            <person name="Lind A.E."/>
            <person name="van Eijk R."/>
            <person name="Schleper C."/>
            <person name="Guy L."/>
            <person name="Ettema T.J."/>
        </authorList>
    </citation>
    <scope>NUCLEOTIDE SEQUENCE</scope>
</reference>
<sequence length="123" mass="14459">MKKRTIEEVKQHYEELKLKKKRTYADRIFMFLYKYGRGGKTWHQVHEYFWVDDGFKATATDGGRPIPWQSLGSPIASLVDEGWIISTNWKRPDPITNHPSVVRLFPADVPKHIWIDPPPDKLL</sequence>
<proteinExistence type="predicted"/>